<accession>A0A1Q2YC29</accession>
<dbReference type="SUPFAM" id="SSF52954">
    <property type="entry name" value="Class II aaRS ABD-related"/>
    <property type="match status" value="1"/>
</dbReference>
<dbReference type="PANTHER" id="PTHR11451">
    <property type="entry name" value="THREONINE-TRNA LIGASE"/>
    <property type="match status" value="1"/>
</dbReference>
<dbReference type="InterPro" id="IPR006195">
    <property type="entry name" value="aa-tRNA-synth_II"/>
</dbReference>
<dbReference type="SUPFAM" id="SSF55681">
    <property type="entry name" value="Class II aaRS and biotin synthetases"/>
    <property type="match status" value="1"/>
</dbReference>
<dbReference type="InterPro" id="IPR036621">
    <property type="entry name" value="Anticodon-bd_dom_sf"/>
</dbReference>
<dbReference type="GO" id="GO:0004829">
    <property type="term" value="F:threonine-tRNA ligase activity"/>
    <property type="evidence" value="ECO:0007669"/>
    <property type="project" value="UniProtKB-EC"/>
</dbReference>
<evidence type="ECO:0000256" key="12">
    <source>
        <dbReference type="ARBA" id="ARBA00049515"/>
    </source>
</evidence>
<dbReference type="InterPro" id="IPR045864">
    <property type="entry name" value="aa-tRNA-synth_II/BPL/LPL"/>
</dbReference>
<keyword evidence="15" id="KW-1185">Reference proteome</keyword>
<dbReference type="InterPro" id="IPR033728">
    <property type="entry name" value="ThrRS_core"/>
</dbReference>
<evidence type="ECO:0000256" key="9">
    <source>
        <dbReference type="ARBA" id="ARBA00023128"/>
    </source>
</evidence>
<proteinExistence type="inferred from homology"/>
<dbReference type="OrthoDB" id="5423599at2759"/>
<evidence type="ECO:0000256" key="4">
    <source>
        <dbReference type="ARBA" id="ARBA00022598"/>
    </source>
</evidence>
<keyword evidence="5" id="KW-0547">Nucleotide-binding</keyword>
<comment type="subcellular location">
    <subcellularLocation>
        <location evidence="1">Mitochondrion matrix</location>
    </subcellularLocation>
</comment>
<keyword evidence="7" id="KW-0648">Protein biosynthesis</keyword>
<evidence type="ECO:0000313" key="14">
    <source>
        <dbReference type="EMBL" id="GAV27116.1"/>
    </source>
</evidence>
<dbReference type="Pfam" id="PF03129">
    <property type="entry name" value="HGTP_anticodon"/>
    <property type="match status" value="1"/>
</dbReference>
<protein>
    <recommendedName>
        <fullName evidence="3">threonine--tRNA ligase</fullName>
        <ecNumber evidence="3">6.1.1.3</ecNumber>
    </recommendedName>
    <alternativeName>
        <fullName evidence="11">Threonyl-tRNA synthetase</fullName>
    </alternativeName>
</protein>
<keyword evidence="8" id="KW-0809">Transit peptide</keyword>
<dbReference type="InterPro" id="IPR002314">
    <property type="entry name" value="aa-tRNA-synt_IIb"/>
</dbReference>
<dbReference type="CDD" id="cd00771">
    <property type="entry name" value="ThrRS_core"/>
    <property type="match status" value="1"/>
</dbReference>
<evidence type="ECO:0000256" key="3">
    <source>
        <dbReference type="ARBA" id="ARBA00013163"/>
    </source>
</evidence>
<evidence type="ECO:0000256" key="5">
    <source>
        <dbReference type="ARBA" id="ARBA00022741"/>
    </source>
</evidence>
<dbReference type="Proteomes" id="UP000186136">
    <property type="component" value="Unassembled WGS sequence"/>
</dbReference>
<organism evidence="14 15">
    <name type="scientific">Pichia membranifaciens</name>
    <dbReference type="NCBI Taxonomy" id="4926"/>
    <lineage>
        <taxon>Eukaryota</taxon>
        <taxon>Fungi</taxon>
        <taxon>Dikarya</taxon>
        <taxon>Ascomycota</taxon>
        <taxon>Saccharomycotina</taxon>
        <taxon>Pichiomycetes</taxon>
        <taxon>Pichiales</taxon>
        <taxon>Pichiaceae</taxon>
        <taxon>Pichia</taxon>
    </lineage>
</organism>
<sequence>MKLQQEKQGFTEVISPLIYKKQLWETSGHWAKYSEDMFRVEGNDKSKSDELEKDDIYGLKPMNCPGHCVIFKRFSRSYKELPIRFSDWSSLHRNEASGALTGLTRVRRFHQDDGHIFCTHDQVGDEISKTIKLIKICYSVFGLDKFRMMLSTRPENYIGSLEDWTRAENELSKVLDSELGPGEWSLREGDGAFYGPKIDILLTDQFGKEHQAATIQLDFQLPQRFELEYQNAEDSYDTPIMIHRAIFGSVERFMALLIDHYAGKWPFWLSPRQAVVIPINDAHKDYAREVVKTLSNEPQDFENATKLSQNKFHVDLDDRNETIGFRTKEAIGKGYNFIILVGDKEIESGKLAIRPSSSRKIENLSADDIITKFKDLENNYQ</sequence>
<evidence type="ECO:0000259" key="13">
    <source>
        <dbReference type="PROSITE" id="PS50862"/>
    </source>
</evidence>
<evidence type="ECO:0000256" key="11">
    <source>
        <dbReference type="ARBA" id="ARBA00031900"/>
    </source>
</evidence>
<evidence type="ECO:0000256" key="6">
    <source>
        <dbReference type="ARBA" id="ARBA00022840"/>
    </source>
</evidence>
<evidence type="ECO:0000313" key="15">
    <source>
        <dbReference type="Proteomes" id="UP000186136"/>
    </source>
</evidence>
<dbReference type="AlphaFoldDB" id="A0A1Q2YC29"/>
<dbReference type="InterPro" id="IPR002320">
    <property type="entry name" value="Thr-tRNA-ligase_IIa"/>
</dbReference>
<dbReference type="InterPro" id="IPR004154">
    <property type="entry name" value="Anticodon-bd"/>
</dbReference>
<evidence type="ECO:0000256" key="1">
    <source>
        <dbReference type="ARBA" id="ARBA00004305"/>
    </source>
</evidence>
<dbReference type="PRINTS" id="PR01047">
    <property type="entry name" value="TRNASYNTHTHR"/>
</dbReference>
<dbReference type="PANTHER" id="PTHR11451:SF50">
    <property type="entry name" value="THREONINE--TRNA LIGASE, MITOCHONDRIAL"/>
    <property type="match status" value="1"/>
</dbReference>
<dbReference type="Gene3D" id="3.30.930.10">
    <property type="entry name" value="Bira Bifunctional Protein, Domain 2"/>
    <property type="match status" value="1"/>
</dbReference>
<reference evidence="14 15" key="1">
    <citation type="submission" date="2016-08" db="EMBL/GenBank/DDBJ databases">
        <title>Whole genome shotgun sequence of Pichia membranifaciens KS47-1.</title>
        <authorList>
            <person name="Konishi M."/>
            <person name="Ishida M."/>
            <person name="Arakawa T."/>
            <person name="Kato Y."/>
            <person name="Horiuchi J."/>
        </authorList>
    </citation>
    <scope>NUCLEOTIDE SEQUENCE [LARGE SCALE GENOMIC DNA]</scope>
    <source>
        <strain evidence="14 15">KS47-1</strain>
    </source>
</reference>
<dbReference type="FunFam" id="3.30.930.10:FF:000039">
    <property type="entry name" value="Threonyl-tRNA synthetase, mitochondrial"/>
    <property type="match status" value="1"/>
</dbReference>
<keyword evidence="9" id="KW-0496">Mitochondrion</keyword>
<name>A0A1Q2YC29_9ASCO</name>
<gene>
    <name evidence="14" type="ORF">PMKS-000577</name>
</gene>
<dbReference type="InterPro" id="IPR047246">
    <property type="entry name" value="ThrRS_anticodon"/>
</dbReference>
<dbReference type="Pfam" id="PF00587">
    <property type="entry name" value="tRNA-synt_2b"/>
    <property type="match status" value="1"/>
</dbReference>
<dbReference type="GO" id="GO:0005524">
    <property type="term" value="F:ATP binding"/>
    <property type="evidence" value="ECO:0007669"/>
    <property type="project" value="UniProtKB-KW"/>
</dbReference>
<dbReference type="NCBIfam" id="TIGR00418">
    <property type="entry name" value="thrS"/>
    <property type="match status" value="1"/>
</dbReference>
<dbReference type="EMBL" id="BDGI01000020">
    <property type="protein sequence ID" value="GAV27116.1"/>
    <property type="molecule type" value="Genomic_DNA"/>
</dbReference>
<dbReference type="Gene3D" id="3.40.50.800">
    <property type="entry name" value="Anticodon-binding domain"/>
    <property type="match status" value="1"/>
</dbReference>
<dbReference type="GO" id="GO:0070159">
    <property type="term" value="P:mitochondrial threonyl-tRNA aminoacylation"/>
    <property type="evidence" value="ECO:0007669"/>
    <property type="project" value="TreeGrafter"/>
</dbReference>
<keyword evidence="10" id="KW-0030">Aminoacyl-tRNA synthetase</keyword>
<comment type="catalytic activity">
    <reaction evidence="12">
        <text>tRNA(Thr) + L-threonine + ATP = L-threonyl-tRNA(Thr) + AMP + diphosphate + H(+)</text>
        <dbReference type="Rhea" id="RHEA:24624"/>
        <dbReference type="Rhea" id="RHEA-COMP:9670"/>
        <dbReference type="Rhea" id="RHEA-COMP:9704"/>
        <dbReference type="ChEBI" id="CHEBI:15378"/>
        <dbReference type="ChEBI" id="CHEBI:30616"/>
        <dbReference type="ChEBI" id="CHEBI:33019"/>
        <dbReference type="ChEBI" id="CHEBI:57926"/>
        <dbReference type="ChEBI" id="CHEBI:78442"/>
        <dbReference type="ChEBI" id="CHEBI:78534"/>
        <dbReference type="ChEBI" id="CHEBI:456215"/>
        <dbReference type="EC" id="6.1.1.3"/>
    </reaction>
</comment>
<dbReference type="GO" id="GO:0005759">
    <property type="term" value="C:mitochondrial matrix"/>
    <property type="evidence" value="ECO:0007669"/>
    <property type="project" value="UniProtKB-SubCell"/>
</dbReference>
<evidence type="ECO:0000256" key="10">
    <source>
        <dbReference type="ARBA" id="ARBA00023146"/>
    </source>
</evidence>
<dbReference type="CDD" id="cd00860">
    <property type="entry name" value="ThrRS_anticodon"/>
    <property type="match status" value="1"/>
</dbReference>
<dbReference type="PROSITE" id="PS50862">
    <property type="entry name" value="AA_TRNA_LIGASE_II"/>
    <property type="match status" value="1"/>
</dbReference>
<keyword evidence="4" id="KW-0436">Ligase</keyword>
<evidence type="ECO:0000256" key="7">
    <source>
        <dbReference type="ARBA" id="ARBA00022917"/>
    </source>
</evidence>
<feature type="domain" description="Aminoacyl-transfer RNA synthetases class-II family profile" evidence="13">
    <location>
        <begin position="1"/>
        <end position="266"/>
    </location>
</feature>
<keyword evidence="6" id="KW-0067">ATP-binding</keyword>
<comment type="caution">
    <text evidence="14">The sequence shown here is derived from an EMBL/GenBank/DDBJ whole genome shotgun (WGS) entry which is preliminary data.</text>
</comment>
<dbReference type="EC" id="6.1.1.3" evidence="3"/>
<evidence type="ECO:0000256" key="8">
    <source>
        <dbReference type="ARBA" id="ARBA00022946"/>
    </source>
</evidence>
<evidence type="ECO:0000256" key="2">
    <source>
        <dbReference type="ARBA" id="ARBA00008226"/>
    </source>
</evidence>
<comment type="similarity">
    <text evidence="2">Belongs to the class-II aminoacyl-tRNA synthetase family.</text>
</comment>